<protein>
    <recommendedName>
        <fullName evidence="3">Sulfotransferase family protein</fullName>
    </recommendedName>
</protein>
<name>A0A533I9K6_PARDE</name>
<proteinExistence type="predicted"/>
<gene>
    <name evidence="1" type="ORF">DI616_10330</name>
</gene>
<sequence length="289" mass="32078">MQIVYHVGAFGTGMEQIIRSLLRNRDELWKVGVEIPAPSRYRGVFTEAATALKEGPASREMQEMLLDAAMDSDHAARVVLCQPGFIGLPRRALTSNGLYPFAHKRLLGLSNLFPESEVEFFLGIQHPARQVQHLLSVQKRSYESVMQGIHPLQLRWAPLFQRIVEAVPGRRIVTWAQEDLPFTWPELLRRMAGVPQAMPLLDEDTILADILTPDALSELRTQIQGQPGLDIGGRRDLVEQALAQADPARMEADVEVPGWSQGLIDQLSEVYAADLAEIAALSGVEFIAA</sequence>
<reference evidence="1 2" key="1">
    <citation type="journal article" date="2017" name="Nat. Commun.">
        <title>In situ click chemistry generation of cyclooxygenase-2 inhibitors.</title>
        <authorList>
            <person name="Bhardwaj A."/>
            <person name="Kaur J."/>
            <person name="Wuest M."/>
            <person name="Wuest F."/>
        </authorList>
    </citation>
    <scope>NUCLEOTIDE SEQUENCE [LARGE SCALE GENOMIC DNA]</scope>
    <source>
        <strain evidence="1">S2_012_000_R3_94</strain>
    </source>
</reference>
<dbReference type="Proteomes" id="UP000315344">
    <property type="component" value="Unassembled WGS sequence"/>
</dbReference>
<accession>A0A533I9K6</accession>
<dbReference type="AlphaFoldDB" id="A0A533I9K6"/>
<evidence type="ECO:0000313" key="1">
    <source>
        <dbReference type="EMBL" id="TKW66348.1"/>
    </source>
</evidence>
<organism evidence="1 2">
    <name type="scientific">Paracoccus denitrificans</name>
    <dbReference type="NCBI Taxonomy" id="266"/>
    <lineage>
        <taxon>Bacteria</taxon>
        <taxon>Pseudomonadati</taxon>
        <taxon>Pseudomonadota</taxon>
        <taxon>Alphaproteobacteria</taxon>
        <taxon>Rhodobacterales</taxon>
        <taxon>Paracoccaceae</taxon>
        <taxon>Paracoccus</taxon>
    </lineage>
</organism>
<evidence type="ECO:0000313" key="2">
    <source>
        <dbReference type="Proteomes" id="UP000315344"/>
    </source>
</evidence>
<dbReference type="EMBL" id="VAFL01000007">
    <property type="protein sequence ID" value="TKW66348.1"/>
    <property type="molecule type" value="Genomic_DNA"/>
</dbReference>
<evidence type="ECO:0008006" key="3">
    <source>
        <dbReference type="Google" id="ProtNLM"/>
    </source>
</evidence>
<comment type="caution">
    <text evidence="1">The sequence shown here is derived from an EMBL/GenBank/DDBJ whole genome shotgun (WGS) entry which is preliminary data.</text>
</comment>